<evidence type="ECO:0000313" key="3">
    <source>
        <dbReference type="EMBL" id="KHL25787.1"/>
    </source>
</evidence>
<keyword evidence="1" id="KW-1133">Transmembrane helix</keyword>
<evidence type="ECO:0000313" key="4">
    <source>
        <dbReference type="Proteomes" id="UP000030988"/>
    </source>
</evidence>
<keyword evidence="1" id="KW-0472">Membrane</keyword>
<keyword evidence="4" id="KW-1185">Reference proteome</keyword>
<dbReference type="EMBL" id="JTDN01000001">
    <property type="protein sequence ID" value="KHL25787.1"/>
    <property type="molecule type" value="Genomic_DNA"/>
</dbReference>
<organism evidence="3 4">
    <name type="scientific">Croceibacterium mercuriale</name>
    <dbReference type="NCBI Taxonomy" id="1572751"/>
    <lineage>
        <taxon>Bacteria</taxon>
        <taxon>Pseudomonadati</taxon>
        <taxon>Pseudomonadota</taxon>
        <taxon>Alphaproteobacteria</taxon>
        <taxon>Sphingomonadales</taxon>
        <taxon>Erythrobacteraceae</taxon>
        <taxon>Croceibacterium</taxon>
    </lineage>
</organism>
<dbReference type="AlphaFoldDB" id="A0A0B2C0K7"/>
<feature type="chain" id="PRO_5002087298" evidence="2">
    <location>
        <begin position="20"/>
        <end position="106"/>
    </location>
</feature>
<dbReference type="OrthoDB" id="7508290at2"/>
<keyword evidence="1" id="KW-0812">Transmembrane</keyword>
<evidence type="ECO:0000256" key="1">
    <source>
        <dbReference type="SAM" id="Phobius"/>
    </source>
</evidence>
<name>A0A0B2C0K7_9SPHN</name>
<gene>
    <name evidence="3" type="ORF">PK98_04010</name>
</gene>
<dbReference type="Proteomes" id="UP000030988">
    <property type="component" value="Unassembled WGS sequence"/>
</dbReference>
<dbReference type="RefSeq" id="WP_152608527.1">
    <property type="nucleotide sequence ID" value="NZ_JTDN01000001.1"/>
</dbReference>
<proteinExistence type="predicted"/>
<protein>
    <submittedName>
        <fullName evidence="3">Uncharacterized protein</fullName>
    </submittedName>
</protein>
<evidence type="ECO:0000256" key="2">
    <source>
        <dbReference type="SAM" id="SignalP"/>
    </source>
</evidence>
<keyword evidence="2" id="KW-0732">Signal</keyword>
<feature type="signal peptide" evidence="2">
    <location>
        <begin position="1"/>
        <end position="19"/>
    </location>
</feature>
<sequence length="106" mass="11713">MRIVAATIVLALVASLATAWISPATDERAMYGLEGPLEANWRSRKVAGWPAPFLADDPGTSVPHHIGLEDTFRPGPFIATFSFWFLVISAVVRLARWGTHTLRQRL</sequence>
<accession>A0A0B2C0K7</accession>
<reference evidence="3 4" key="1">
    <citation type="submission" date="2014-11" db="EMBL/GenBank/DDBJ databases">
        <title>Draft genome sequence of Kirrobacter mercurialis.</title>
        <authorList>
            <person name="Coil D.A."/>
            <person name="Eisen J.A."/>
        </authorList>
    </citation>
    <scope>NUCLEOTIDE SEQUENCE [LARGE SCALE GENOMIC DNA]</scope>
    <source>
        <strain evidence="3 4">Coronado</strain>
    </source>
</reference>
<comment type="caution">
    <text evidence="3">The sequence shown here is derived from an EMBL/GenBank/DDBJ whole genome shotgun (WGS) entry which is preliminary data.</text>
</comment>
<feature type="transmembrane region" description="Helical" evidence="1">
    <location>
        <begin position="77"/>
        <end position="95"/>
    </location>
</feature>